<evidence type="ECO:0000256" key="1">
    <source>
        <dbReference type="SAM" id="MobiDB-lite"/>
    </source>
</evidence>
<organism evidence="2 3">
    <name type="scientific">Chlamydomonas schloesseri</name>
    <dbReference type="NCBI Taxonomy" id="2026947"/>
    <lineage>
        <taxon>Eukaryota</taxon>
        <taxon>Viridiplantae</taxon>
        <taxon>Chlorophyta</taxon>
        <taxon>core chlorophytes</taxon>
        <taxon>Chlorophyceae</taxon>
        <taxon>CS clade</taxon>
        <taxon>Chlamydomonadales</taxon>
        <taxon>Chlamydomonadaceae</taxon>
        <taxon>Chlamydomonas</taxon>
    </lineage>
</organism>
<comment type="caution">
    <text evidence="2">The sequence shown here is derived from an EMBL/GenBank/DDBJ whole genome shotgun (WGS) entry which is preliminary data.</text>
</comment>
<feature type="compositionally biased region" description="Low complexity" evidence="1">
    <location>
        <begin position="473"/>
        <end position="484"/>
    </location>
</feature>
<evidence type="ECO:0000313" key="2">
    <source>
        <dbReference type="EMBL" id="KAG2425218.1"/>
    </source>
</evidence>
<feature type="region of interest" description="Disordered" evidence="1">
    <location>
        <begin position="583"/>
        <end position="633"/>
    </location>
</feature>
<feature type="region of interest" description="Disordered" evidence="1">
    <location>
        <begin position="270"/>
        <end position="295"/>
    </location>
</feature>
<reference evidence="2" key="1">
    <citation type="journal article" date="2020" name="bioRxiv">
        <title>Comparative genomics of Chlamydomonas.</title>
        <authorList>
            <person name="Craig R.J."/>
            <person name="Hasan A.R."/>
            <person name="Ness R.W."/>
            <person name="Keightley P.D."/>
        </authorList>
    </citation>
    <scope>NUCLEOTIDE SEQUENCE</scope>
    <source>
        <strain evidence="2">CCAP 11/173</strain>
    </source>
</reference>
<proteinExistence type="predicted"/>
<feature type="region of interest" description="Disordered" evidence="1">
    <location>
        <begin position="472"/>
        <end position="497"/>
    </location>
</feature>
<feature type="region of interest" description="Disordered" evidence="1">
    <location>
        <begin position="512"/>
        <end position="563"/>
    </location>
</feature>
<evidence type="ECO:0000313" key="3">
    <source>
        <dbReference type="Proteomes" id="UP000613740"/>
    </source>
</evidence>
<gene>
    <name evidence="2" type="ORF">HYH02_015045</name>
</gene>
<name>A0A835VTF5_9CHLO</name>
<feature type="compositionally biased region" description="Basic residues" evidence="1">
    <location>
        <begin position="608"/>
        <end position="621"/>
    </location>
</feature>
<dbReference type="EMBL" id="JAEHOD010000117">
    <property type="protein sequence ID" value="KAG2425218.1"/>
    <property type="molecule type" value="Genomic_DNA"/>
</dbReference>
<feature type="compositionally biased region" description="Basic residues" evidence="1">
    <location>
        <begin position="529"/>
        <end position="542"/>
    </location>
</feature>
<dbReference type="Proteomes" id="UP000613740">
    <property type="component" value="Unassembled WGS sequence"/>
</dbReference>
<protein>
    <submittedName>
        <fullName evidence="2">Uncharacterized protein</fullName>
    </submittedName>
</protein>
<feature type="compositionally biased region" description="Low complexity" evidence="1">
    <location>
        <begin position="283"/>
        <end position="295"/>
    </location>
</feature>
<sequence length="633" mass="64271">MGARRYLSSPGASGGSLQHSHIDEAFAASRRCALGSSHGGAACGEISNGFIDSASASRMPALLHKHVSARSLLFAEQRGRDLVAMAAAQQCAKQQQQDAQAGAASATNVLGGAASSGRMLMVAGFAVGGAGGTRADFLPDPDCNSTNTSNERSAVSGLELFMGTAASCAEAVIHAGAASVAPSSSVRLLPDWSASRSRIWDLAEEGLRRADTAAAVAAAASSFAADATATAGLTYVMSGCSSAFCPTSASAAAALPAGYMHILDGCSSGAAASPRHLRRRRSVTTGSSSSTAATSGISCMEDSGAASAGAAAEPSLVDDESAAHPGAYAGAAATNWLLASAPDGDHYMADAATGGAASSCNVDMPAASTDSALFPQLKLLPPGMAAAASATMRRMKATLLDATGCGQEGVMRCTCGACCNTGGGSSGSSGLLLSGVASTTASLLAAHPHTRDVGETLNTALNLQSQMTRLACAARARQQQQAQQQHDEPTPSRPAGSSVLRAAAGAVMGSDRFSDSSAITGGADPQQHQCHRHIMHHGRSRSSHWSSDQRQDQHQPQHQQPMAEAIAVTSTGERVATAIPLEQTSQPQQHTQPPPFGLVSGCFARGRTPQHPHHPHHRRQGCHSGSIVSQARV</sequence>
<dbReference type="AlphaFoldDB" id="A0A835VTF5"/>
<keyword evidence="3" id="KW-1185">Reference proteome</keyword>
<accession>A0A835VTF5</accession>